<evidence type="ECO:0000313" key="3">
    <source>
        <dbReference type="Proteomes" id="UP000799118"/>
    </source>
</evidence>
<reference evidence="2" key="1">
    <citation type="journal article" date="2019" name="Environ. Microbiol.">
        <title>Fungal ecological strategies reflected in gene transcription - a case study of two litter decomposers.</title>
        <authorList>
            <person name="Barbi F."/>
            <person name="Kohler A."/>
            <person name="Barry K."/>
            <person name="Baskaran P."/>
            <person name="Daum C."/>
            <person name="Fauchery L."/>
            <person name="Ihrmark K."/>
            <person name="Kuo A."/>
            <person name="LaButti K."/>
            <person name="Lipzen A."/>
            <person name="Morin E."/>
            <person name="Grigoriev I.V."/>
            <person name="Henrissat B."/>
            <person name="Lindahl B."/>
            <person name="Martin F."/>
        </authorList>
    </citation>
    <scope>NUCLEOTIDE SEQUENCE</scope>
    <source>
        <strain evidence="2">JB14</strain>
    </source>
</reference>
<feature type="region of interest" description="Disordered" evidence="1">
    <location>
        <begin position="328"/>
        <end position="352"/>
    </location>
</feature>
<proteinExistence type="predicted"/>
<keyword evidence="3" id="KW-1185">Reference proteome</keyword>
<evidence type="ECO:0000313" key="2">
    <source>
        <dbReference type="EMBL" id="KAE9409510.1"/>
    </source>
</evidence>
<accession>A0A6A4IHN9</accession>
<dbReference type="Proteomes" id="UP000799118">
    <property type="component" value="Unassembled WGS sequence"/>
</dbReference>
<protein>
    <submittedName>
        <fullName evidence="2">Uncharacterized protein</fullName>
    </submittedName>
</protein>
<dbReference type="EMBL" id="ML769387">
    <property type="protein sequence ID" value="KAE9409510.1"/>
    <property type="molecule type" value="Genomic_DNA"/>
</dbReference>
<evidence type="ECO:0000256" key="1">
    <source>
        <dbReference type="SAM" id="MobiDB-lite"/>
    </source>
</evidence>
<feature type="compositionally biased region" description="Acidic residues" evidence="1">
    <location>
        <begin position="331"/>
        <end position="344"/>
    </location>
</feature>
<organism evidence="2 3">
    <name type="scientific">Gymnopus androsaceus JB14</name>
    <dbReference type="NCBI Taxonomy" id="1447944"/>
    <lineage>
        <taxon>Eukaryota</taxon>
        <taxon>Fungi</taxon>
        <taxon>Dikarya</taxon>
        <taxon>Basidiomycota</taxon>
        <taxon>Agaricomycotina</taxon>
        <taxon>Agaricomycetes</taxon>
        <taxon>Agaricomycetidae</taxon>
        <taxon>Agaricales</taxon>
        <taxon>Marasmiineae</taxon>
        <taxon>Omphalotaceae</taxon>
        <taxon>Gymnopus</taxon>
    </lineage>
</organism>
<dbReference type="OrthoDB" id="3064570at2759"/>
<gene>
    <name evidence="2" type="ORF">BT96DRAFT_1012502</name>
</gene>
<sequence>MSFLASFPDSEKSFPYVGISPPTKKIILAGDHATKTSVPPSTCSSKTAYISQSRARHRALITDHGSAITGSIDATLQLIHLISEIRGANKDLAKAETAIESVEPNLHLSLDTYALFCLTIPFDQLRAAMFALALDNEDWAKRAKIDKNAKRELDLSKPPYHVTTIQVFVLHPSFQPKSMPLMILDPAARGRGSALCAASDWKPYFPEVRKTGGLVDSQGNALLLPWQTSRNDDEQLSLFALIVNSYSKLQSARKLSSLAPQFSMVHPLSLLWEDTKRMMELIFYEPPQVEAAGTRSMDVSQAESLASSSFSESLPSASSSFIRMPVLTMDSDGDSDNADDEIEDGYPCPDTQAPLTAAEVEIALSRASNGKLTGDERVESAMLLFGMAGNHLLLPDVDSA</sequence>
<name>A0A6A4IHN9_9AGAR</name>
<dbReference type="AlphaFoldDB" id="A0A6A4IHN9"/>